<dbReference type="InterPro" id="IPR014710">
    <property type="entry name" value="RmlC-like_jellyroll"/>
</dbReference>
<evidence type="ECO:0000256" key="2">
    <source>
        <dbReference type="ARBA" id="ARBA00023125"/>
    </source>
</evidence>
<evidence type="ECO:0000256" key="3">
    <source>
        <dbReference type="ARBA" id="ARBA00023163"/>
    </source>
</evidence>
<proteinExistence type="predicted"/>
<dbReference type="PANTHER" id="PTHR43280:SF28">
    <property type="entry name" value="HTH-TYPE TRANSCRIPTIONAL ACTIVATOR RHAS"/>
    <property type="match status" value="1"/>
</dbReference>
<dbReference type="PATRIC" id="fig|742734.4.peg.4995"/>
<reference evidence="5 6" key="1">
    <citation type="submission" date="2011-04" db="EMBL/GenBank/DDBJ databases">
        <title>The Genome Sequence of Clostridium citroniae WAL-19142.</title>
        <authorList>
            <consortium name="The Broad Institute Genome Sequencing Platform"/>
            <person name="Earl A."/>
            <person name="Ward D."/>
            <person name="Feldgarden M."/>
            <person name="Gevers D."/>
            <person name="Warren Y.A."/>
            <person name="Tyrrell K.L."/>
            <person name="Citron D.M."/>
            <person name="Goldstein E.J."/>
            <person name="Daigneault M."/>
            <person name="Allen-Vercoe E."/>
            <person name="Young S.K."/>
            <person name="Zeng Q."/>
            <person name="Gargeya S."/>
            <person name="Fitzgerald M."/>
            <person name="Haas B."/>
            <person name="Abouelleil A."/>
            <person name="Alvarado L."/>
            <person name="Arachchi H.M."/>
            <person name="Berlin A."/>
            <person name="Brown A."/>
            <person name="Chapman S.B."/>
            <person name="Chen Z."/>
            <person name="Dunbar C."/>
            <person name="Freedman E."/>
            <person name="Gearin G."/>
            <person name="Gellesch M."/>
            <person name="Goldberg J."/>
            <person name="Griggs A."/>
            <person name="Gujja S."/>
            <person name="Heilman E.R."/>
            <person name="Heiman D."/>
            <person name="Howarth C."/>
            <person name="Larson L."/>
            <person name="Lui A."/>
            <person name="MacDonald P.J."/>
            <person name="Mehta T."/>
            <person name="Montmayeur A."/>
            <person name="Murphy C."/>
            <person name="Neiman D."/>
            <person name="Pearson M."/>
            <person name="Priest M."/>
            <person name="Roberts A."/>
            <person name="Saif S."/>
            <person name="Shea T."/>
            <person name="Shenoy N."/>
            <person name="Sisk P."/>
            <person name="Stolte C."/>
            <person name="Sykes S."/>
            <person name="White J."/>
            <person name="Yandava C."/>
            <person name="Wortman J."/>
            <person name="Nusbaum C."/>
            <person name="Birren B."/>
        </authorList>
    </citation>
    <scope>NUCLEOTIDE SEQUENCE [LARGE SCALE GENOMIC DNA]</scope>
    <source>
        <strain evidence="5 6">WAL-19142</strain>
    </source>
</reference>
<gene>
    <name evidence="5" type="ORF">HMPREF9470_04661</name>
</gene>
<dbReference type="GO" id="GO:0003700">
    <property type="term" value="F:DNA-binding transcription factor activity"/>
    <property type="evidence" value="ECO:0007669"/>
    <property type="project" value="InterPro"/>
</dbReference>
<dbReference type="InterPro" id="IPR003313">
    <property type="entry name" value="AraC-bd"/>
</dbReference>
<evidence type="ECO:0000256" key="1">
    <source>
        <dbReference type="ARBA" id="ARBA00023015"/>
    </source>
</evidence>
<dbReference type="Pfam" id="PF02311">
    <property type="entry name" value="AraC_binding"/>
    <property type="match status" value="1"/>
</dbReference>
<dbReference type="Gene3D" id="1.10.10.60">
    <property type="entry name" value="Homeodomain-like"/>
    <property type="match status" value="2"/>
</dbReference>
<accession>A0A0J9BS70</accession>
<dbReference type="SMART" id="SM00342">
    <property type="entry name" value="HTH_ARAC"/>
    <property type="match status" value="1"/>
</dbReference>
<dbReference type="InterPro" id="IPR018060">
    <property type="entry name" value="HTH_AraC"/>
</dbReference>
<keyword evidence="3" id="KW-0804">Transcription</keyword>
<dbReference type="PANTHER" id="PTHR43280">
    <property type="entry name" value="ARAC-FAMILY TRANSCRIPTIONAL REGULATOR"/>
    <property type="match status" value="1"/>
</dbReference>
<evidence type="ECO:0000313" key="5">
    <source>
        <dbReference type="EMBL" id="KMW15001.1"/>
    </source>
</evidence>
<dbReference type="SUPFAM" id="SSF46689">
    <property type="entry name" value="Homeodomain-like"/>
    <property type="match status" value="2"/>
</dbReference>
<dbReference type="PROSITE" id="PS01124">
    <property type="entry name" value="HTH_ARAC_FAMILY_2"/>
    <property type="match status" value="1"/>
</dbReference>
<dbReference type="Gene3D" id="2.60.120.10">
    <property type="entry name" value="Jelly Rolls"/>
    <property type="match status" value="1"/>
</dbReference>
<dbReference type="OrthoDB" id="9782503at2"/>
<dbReference type="RefSeq" id="WP_048930802.1">
    <property type="nucleotide sequence ID" value="NZ_KQ235882.1"/>
</dbReference>
<keyword evidence="2" id="KW-0238">DNA-binding</keyword>
<dbReference type="Pfam" id="PF12833">
    <property type="entry name" value="HTH_18"/>
    <property type="match status" value="1"/>
</dbReference>
<dbReference type="SUPFAM" id="SSF51215">
    <property type="entry name" value="Regulatory protein AraC"/>
    <property type="match status" value="1"/>
</dbReference>
<dbReference type="GO" id="GO:0043565">
    <property type="term" value="F:sequence-specific DNA binding"/>
    <property type="evidence" value="ECO:0007669"/>
    <property type="project" value="InterPro"/>
</dbReference>
<dbReference type="Proteomes" id="UP000037392">
    <property type="component" value="Unassembled WGS sequence"/>
</dbReference>
<dbReference type="InterPro" id="IPR018062">
    <property type="entry name" value="HTH_AraC-typ_CS"/>
</dbReference>
<feature type="domain" description="HTH araC/xylS-type" evidence="4">
    <location>
        <begin position="187"/>
        <end position="284"/>
    </location>
</feature>
<evidence type="ECO:0000259" key="4">
    <source>
        <dbReference type="PROSITE" id="PS01124"/>
    </source>
</evidence>
<organism evidence="5 6">
    <name type="scientific">[Clostridium] citroniae WAL-19142</name>
    <dbReference type="NCBI Taxonomy" id="742734"/>
    <lineage>
        <taxon>Bacteria</taxon>
        <taxon>Bacillati</taxon>
        <taxon>Bacillota</taxon>
        <taxon>Clostridia</taxon>
        <taxon>Lachnospirales</taxon>
        <taxon>Lachnospiraceae</taxon>
        <taxon>Enterocloster</taxon>
    </lineage>
</organism>
<dbReference type="InterPro" id="IPR037923">
    <property type="entry name" value="HTH-like"/>
</dbReference>
<dbReference type="InterPro" id="IPR009057">
    <property type="entry name" value="Homeodomain-like_sf"/>
</dbReference>
<keyword evidence="1" id="KW-0805">Transcription regulation</keyword>
<sequence>MKFEKHPFLAHLYELDCDYRVMLYSDTSNKNIYSHSHNFFEMFLLISGRIVYNTAGTSFYLKPGDFLFINRHQEHFPEMLDFSIPYERMALQVSPQVLKELSMDGVDLSECFTTDTFRVYHYPHPIRSRLSSLLDQLTFLYNSEDIYGKRILGRSCLAEFFVEVNKHNNDPHIFSFSRDNKEMGLMALVDQYFKDHMDQQITVAQLSEYFYMNRYYFMHRFKEISGMTIYQYILRLRLNEAEAMVRGGASFIFASQQCGFGDYSNYYRCFKKEYGVSPREYFKSEPG</sequence>
<name>A0A0J9BS70_9FIRM</name>
<dbReference type="EMBL" id="ADLK01000035">
    <property type="protein sequence ID" value="KMW15001.1"/>
    <property type="molecule type" value="Genomic_DNA"/>
</dbReference>
<comment type="caution">
    <text evidence="5">The sequence shown here is derived from an EMBL/GenBank/DDBJ whole genome shotgun (WGS) entry which is preliminary data.</text>
</comment>
<evidence type="ECO:0000313" key="6">
    <source>
        <dbReference type="Proteomes" id="UP000037392"/>
    </source>
</evidence>
<protein>
    <recommendedName>
        <fullName evidence="4">HTH araC/xylS-type domain-containing protein</fullName>
    </recommendedName>
</protein>
<dbReference type="GeneID" id="93164009"/>
<dbReference type="PROSITE" id="PS00041">
    <property type="entry name" value="HTH_ARAC_FAMILY_1"/>
    <property type="match status" value="1"/>
</dbReference>
<dbReference type="AlphaFoldDB" id="A0A0J9BS70"/>